<dbReference type="PANTHER" id="PTHR45648:SF5">
    <property type="entry name" value="OS04G0577300 PROTEIN"/>
    <property type="match status" value="1"/>
</dbReference>
<protein>
    <submittedName>
        <fullName evidence="5">Uncharacterized protein</fullName>
    </submittedName>
</protein>
<evidence type="ECO:0000256" key="3">
    <source>
        <dbReference type="ARBA" id="ARBA00022963"/>
    </source>
</evidence>
<comment type="caution">
    <text evidence="5">The sequence shown here is derived from an EMBL/GenBank/DDBJ whole genome shotgun (WGS) entry which is preliminary data.</text>
</comment>
<dbReference type="InterPro" id="IPR036514">
    <property type="entry name" value="SGNH_hydro_sf"/>
</dbReference>
<dbReference type="Proteomes" id="UP001064489">
    <property type="component" value="Chromosome 8"/>
</dbReference>
<dbReference type="GO" id="GO:0016788">
    <property type="term" value="F:hydrolase activity, acting on ester bonds"/>
    <property type="evidence" value="ECO:0007669"/>
    <property type="project" value="InterPro"/>
</dbReference>
<dbReference type="EMBL" id="JAJSOW010000103">
    <property type="protein sequence ID" value="KAI9173858.1"/>
    <property type="molecule type" value="Genomic_DNA"/>
</dbReference>
<dbReference type="PANTHER" id="PTHR45648">
    <property type="entry name" value="GDSL LIPASE/ACYLHYDROLASE FAMILY PROTEIN (AFU_ORTHOLOGUE AFUA_4G14700)"/>
    <property type="match status" value="1"/>
</dbReference>
<dbReference type="AlphaFoldDB" id="A0AAD5IV17"/>
<comment type="similarity">
    <text evidence="1">Belongs to the 'GDSL' lipolytic enzyme family.</text>
</comment>
<evidence type="ECO:0000256" key="2">
    <source>
        <dbReference type="ARBA" id="ARBA00022801"/>
    </source>
</evidence>
<proteinExistence type="inferred from homology"/>
<evidence type="ECO:0000256" key="4">
    <source>
        <dbReference type="ARBA" id="ARBA00023098"/>
    </source>
</evidence>
<keyword evidence="2" id="KW-0378">Hydrolase</keyword>
<name>A0AAD5IV17_ACENE</name>
<dbReference type="GO" id="GO:0016042">
    <property type="term" value="P:lipid catabolic process"/>
    <property type="evidence" value="ECO:0007669"/>
    <property type="project" value="UniProtKB-KW"/>
</dbReference>
<reference evidence="5" key="2">
    <citation type="submission" date="2023-02" db="EMBL/GenBank/DDBJ databases">
        <authorList>
            <person name="Swenson N.G."/>
            <person name="Wegrzyn J.L."/>
            <person name="Mcevoy S.L."/>
        </authorList>
    </citation>
    <scope>NUCLEOTIDE SEQUENCE</scope>
    <source>
        <strain evidence="5">91603</strain>
        <tissue evidence="5">Leaf</tissue>
    </source>
</reference>
<dbReference type="Pfam" id="PF00657">
    <property type="entry name" value="Lipase_GDSL"/>
    <property type="match status" value="1"/>
</dbReference>
<keyword evidence="6" id="KW-1185">Reference proteome</keyword>
<dbReference type="InterPro" id="IPR001087">
    <property type="entry name" value="GDSL"/>
</dbReference>
<sequence>MVGVMSENRTRDLLKKAIFSLTAGSNDVLNYIQPSIPFFGGDKVSKTTFQDFMVSNLTIQLKRLHEWGARKFVGIGPLGCIPFVRATNLIPRGECSNIFTSIRSNYHKYGFENANKPCCGGYFPPFVCFKGRNANTTSTSSGLCEDRSKYVFWDAYHPTEAANLIISNKLLYGDKSICSPINLRQLYNYNIS</sequence>
<organism evidence="5 6">
    <name type="scientific">Acer negundo</name>
    <name type="common">Box elder</name>
    <dbReference type="NCBI Taxonomy" id="4023"/>
    <lineage>
        <taxon>Eukaryota</taxon>
        <taxon>Viridiplantae</taxon>
        <taxon>Streptophyta</taxon>
        <taxon>Embryophyta</taxon>
        <taxon>Tracheophyta</taxon>
        <taxon>Spermatophyta</taxon>
        <taxon>Magnoliopsida</taxon>
        <taxon>eudicotyledons</taxon>
        <taxon>Gunneridae</taxon>
        <taxon>Pentapetalae</taxon>
        <taxon>rosids</taxon>
        <taxon>malvids</taxon>
        <taxon>Sapindales</taxon>
        <taxon>Sapindaceae</taxon>
        <taxon>Hippocastanoideae</taxon>
        <taxon>Acereae</taxon>
        <taxon>Acer</taxon>
    </lineage>
</organism>
<dbReference type="InterPro" id="IPR051058">
    <property type="entry name" value="GDSL_Est/Lipase"/>
</dbReference>
<evidence type="ECO:0000313" key="6">
    <source>
        <dbReference type="Proteomes" id="UP001064489"/>
    </source>
</evidence>
<reference evidence="5" key="1">
    <citation type="journal article" date="2022" name="Plant J.">
        <title>Strategies of tolerance reflected in two North American maple genomes.</title>
        <authorList>
            <person name="McEvoy S.L."/>
            <person name="Sezen U.U."/>
            <person name="Trouern-Trend A."/>
            <person name="McMahon S.M."/>
            <person name="Schaberg P.G."/>
            <person name="Yang J."/>
            <person name="Wegrzyn J.L."/>
            <person name="Swenson N.G."/>
        </authorList>
    </citation>
    <scope>NUCLEOTIDE SEQUENCE</scope>
    <source>
        <strain evidence="5">91603</strain>
    </source>
</reference>
<keyword evidence="3" id="KW-0442">Lipid degradation</keyword>
<accession>A0AAD5IV17</accession>
<dbReference type="Gene3D" id="3.40.50.1110">
    <property type="entry name" value="SGNH hydrolase"/>
    <property type="match status" value="1"/>
</dbReference>
<keyword evidence="4" id="KW-0443">Lipid metabolism</keyword>
<gene>
    <name evidence="5" type="ORF">LWI28_007705</name>
</gene>
<evidence type="ECO:0000256" key="1">
    <source>
        <dbReference type="ARBA" id="ARBA00008668"/>
    </source>
</evidence>
<evidence type="ECO:0000313" key="5">
    <source>
        <dbReference type="EMBL" id="KAI9173858.1"/>
    </source>
</evidence>